<dbReference type="AlphaFoldDB" id="A0A8I0AMQ0"/>
<dbReference type="EMBL" id="JACOOX010000001">
    <property type="protein sequence ID" value="MBC5661520.1"/>
    <property type="molecule type" value="Genomic_DNA"/>
</dbReference>
<comment type="caution">
    <text evidence="1">The sequence shown here is derived from an EMBL/GenBank/DDBJ whole genome shotgun (WGS) entry which is preliminary data.</text>
</comment>
<evidence type="ECO:0000313" key="1">
    <source>
        <dbReference type="EMBL" id="MBC5661520.1"/>
    </source>
</evidence>
<keyword evidence="2" id="KW-1185">Reference proteome</keyword>
<organism evidence="1 2">
    <name type="scientific">Coprococcus hominis</name>
    <name type="common">ex Liu et al. 2022</name>
    <dbReference type="NCBI Taxonomy" id="2763039"/>
    <lineage>
        <taxon>Bacteria</taxon>
        <taxon>Bacillati</taxon>
        <taxon>Bacillota</taxon>
        <taxon>Clostridia</taxon>
        <taxon>Lachnospirales</taxon>
        <taxon>Lachnospiraceae</taxon>
        <taxon>Coprococcus</taxon>
    </lineage>
</organism>
<gene>
    <name evidence="1" type="ORF">H8S09_01210</name>
</gene>
<evidence type="ECO:0000313" key="2">
    <source>
        <dbReference type="Proteomes" id="UP000615234"/>
    </source>
</evidence>
<dbReference type="Proteomes" id="UP000615234">
    <property type="component" value="Unassembled WGS sequence"/>
</dbReference>
<name>A0A8I0AMQ0_9FIRM</name>
<protein>
    <submittedName>
        <fullName evidence="1">Uncharacterized protein</fullName>
    </submittedName>
</protein>
<accession>A0A8I0AMQ0</accession>
<reference evidence="1 2" key="1">
    <citation type="submission" date="2020-08" db="EMBL/GenBank/DDBJ databases">
        <title>Genome public.</title>
        <authorList>
            <person name="Liu C."/>
            <person name="Sun Q."/>
        </authorList>
    </citation>
    <scope>NUCLEOTIDE SEQUENCE [LARGE SCALE GENOMIC DNA]</scope>
    <source>
        <strain evidence="1 2">NSJ-10</strain>
    </source>
</reference>
<sequence length="182" mass="21275">MNDSKNGITYKTVDAGNFAKLLGTKATSLFYNEEQLYILNGDFQPYINIVKNGSTAKINLKMFFNITAFSYEKFDVEYNYCEFISSNRRVKFSMPDYSENSFYNYKKDLYETDYQNSIDISSNTNKNTEKLNKLINIMSSGKFTIKFTNDDGGWWTMEVNNSSVIKNWIKILKDYKLLLSLY</sequence>
<dbReference type="RefSeq" id="WP_186847238.1">
    <property type="nucleotide sequence ID" value="NZ_JACOOX010000001.1"/>
</dbReference>
<proteinExistence type="predicted"/>